<dbReference type="Proteomes" id="UP000823631">
    <property type="component" value="Unassembled WGS sequence"/>
</dbReference>
<gene>
    <name evidence="2" type="ORF">IAB19_10875</name>
</gene>
<evidence type="ECO:0000313" key="3">
    <source>
        <dbReference type="Proteomes" id="UP000823631"/>
    </source>
</evidence>
<feature type="domain" description="AAA-ATPase-like" evidence="1">
    <location>
        <begin position="24"/>
        <end position="110"/>
    </location>
</feature>
<reference evidence="2" key="2">
    <citation type="journal article" date="2021" name="PeerJ">
        <title>Extensive microbial diversity within the chicken gut microbiome revealed by metagenomics and culture.</title>
        <authorList>
            <person name="Gilroy R."/>
            <person name="Ravi A."/>
            <person name="Getino M."/>
            <person name="Pursley I."/>
            <person name="Horton D.L."/>
            <person name="Alikhan N.F."/>
            <person name="Baker D."/>
            <person name="Gharbi K."/>
            <person name="Hall N."/>
            <person name="Watson M."/>
            <person name="Adriaenssens E.M."/>
            <person name="Foster-Nyarko E."/>
            <person name="Jarju S."/>
            <person name="Secka A."/>
            <person name="Antonio M."/>
            <person name="Oren A."/>
            <person name="Chaudhuri R.R."/>
            <person name="La Ragione R."/>
            <person name="Hildebrand F."/>
            <person name="Pallen M.J."/>
        </authorList>
    </citation>
    <scope>NUCLEOTIDE SEQUENCE</scope>
    <source>
        <strain evidence="2">17213</strain>
    </source>
</reference>
<dbReference type="InterPro" id="IPR018631">
    <property type="entry name" value="AAA-ATPase-like_dom"/>
</dbReference>
<dbReference type="Pfam" id="PF09820">
    <property type="entry name" value="AAA-ATPase_like"/>
    <property type="match status" value="1"/>
</dbReference>
<proteinExistence type="predicted"/>
<evidence type="ECO:0000259" key="1">
    <source>
        <dbReference type="Pfam" id="PF09820"/>
    </source>
</evidence>
<comment type="caution">
    <text evidence="2">The sequence shown here is derived from an EMBL/GenBank/DDBJ whole genome shotgun (WGS) entry which is preliminary data.</text>
</comment>
<organism evidence="2 3">
    <name type="scientific">Candidatus Avisuccinivibrio stercorigallinarum</name>
    <dbReference type="NCBI Taxonomy" id="2840704"/>
    <lineage>
        <taxon>Bacteria</taxon>
        <taxon>Pseudomonadati</taxon>
        <taxon>Pseudomonadota</taxon>
        <taxon>Gammaproteobacteria</taxon>
        <taxon>Aeromonadales</taxon>
        <taxon>Succinivibrionaceae</taxon>
        <taxon>Succinivibrionaceae incertae sedis</taxon>
        <taxon>Candidatus Avisuccinivibrio</taxon>
    </lineage>
</organism>
<evidence type="ECO:0000313" key="2">
    <source>
        <dbReference type="EMBL" id="MBO8416873.1"/>
    </source>
</evidence>
<name>A0A9D9GTT9_9GAMM</name>
<dbReference type="EMBL" id="JADINH010000219">
    <property type="protein sequence ID" value="MBO8416873.1"/>
    <property type="molecule type" value="Genomic_DNA"/>
</dbReference>
<feature type="non-terminal residue" evidence="2">
    <location>
        <position position="159"/>
    </location>
</feature>
<protein>
    <submittedName>
        <fullName evidence="2">AAA family ATPase</fullName>
    </submittedName>
</protein>
<dbReference type="AlphaFoldDB" id="A0A9D9GTT9"/>
<accession>A0A9D9GTT9</accession>
<sequence length="159" mass="17788">MLNPMPLAPDCASSAILTTSYPSGAVYADKTGLIAQLAKLRFVRLMRPPYFGKTTLINTLDMLFARGLQQFQGLEIERAHLWDEPCRPVIRLDFARLHLRGSTLPERFADFKHSFAALLGAALHRAGYAVNFSPDEAALEFGSFIQRQKLEPRSLVLLI</sequence>
<reference evidence="2" key="1">
    <citation type="submission" date="2020-10" db="EMBL/GenBank/DDBJ databases">
        <authorList>
            <person name="Gilroy R."/>
        </authorList>
    </citation>
    <scope>NUCLEOTIDE SEQUENCE</scope>
    <source>
        <strain evidence="2">17213</strain>
    </source>
</reference>